<evidence type="ECO:0000256" key="1">
    <source>
        <dbReference type="ARBA" id="ARBA00004141"/>
    </source>
</evidence>
<dbReference type="GO" id="GO:0015743">
    <property type="term" value="P:malate transport"/>
    <property type="evidence" value="ECO:0007669"/>
    <property type="project" value="InterPro"/>
</dbReference>
<dbReference type="ExpressionAtlas" id="A0A2K3DW36">
    <property type="expression patterns" value="baseline"/>
</dbReference>
<name>A0A2K3DW36_CHLRE</name>
<feature type="region of interest" description="Disordered" evidence="9">
    <location>
        <begin position="821"/>
        <end position="852"/>
    </location>
</feature>
<dbReference type="OrthoDB" id="544634at2759"/>
<comment type="subcellular location">
    <subcellularLocation>
        <location evidence="1">Membrane</location>
        <topology evidence="1">Multi-pass membrane protein</topology>
    </subcellularLocation>
</comment>
<dbReference type="GeneID" id="5723047"/>
<evidence type="ECO:0000256" key="3">
    <source>
        <dbReference type="ARBA" id="ARBA00022448"/>
    </source>
</evidence>
<evidence type="ECO:0000256" key="6">
    <source>
        <dbReference type="ARBA" id="ARBA00023065"/>
    </source>
</evidence>
<proteinExistence type="inferred from homology"/>
<keyword evidence="3" id="KW-0813">Transport</keyword>
<evidence type="ECO:0000313" key="11">
    <source>
        <dbReference type="EMBL" id="PNW84745.1"/>
    </source>
</evidence>
<dbReference type="EMBL" id="CM008964">
    <property type="protein sequence ID" value="PNW84745.1"/>
    <property type="molecule type" value="Genomic_DNA"/>
</dbReference>
<dbReference type="InterPro" id="IPR020966">
    <property type="entry name" value="ALMT"/>
</dbReference>
<evidence type="ECO:0000256" key="2">
    <source>
        <dbReference type="ARBA" id="ARBA00007079"/>
    </source>
</evidence>
<evidence type="ECO:0000256" key="8">
    <source>
        <dbReference type="ARBA" id="ARBA00023303"/>
    </source>
</evidence>
<feature type="compositionally biased region" description="Polar residues" evidence="9">
    <location>
        <begin position="554"/>
        <end position="563"/>
    </location>
</feature>
<feature type="transmembrane region" description="Helical" evidence="10">
    <location>
        <begin position="188"/>
        <end position="210"/>
    </location>
</feature>
<keyword evidence="5 10" id="KW-1133">Transmembrane helix</keyword>
<dbReference type="Pfam" id="PF11744">
    <property type="entry name" value="ALMT"/>
    <property type="match status" value="1"/>
</dbReference>
<feature type="region of interest" description="Disordered" evidence="9">
    <location>
        <begin position="879"/>
        <end position="963"/>
    </location>
</feature>
<feature type="compositionally biased region" description="Polar residues" evidence="9">
    <location>
        <begin position="914"/>
        <end position="924"/>
    </location>
</feature>
<feature type="compositionally biased region" description="Low complexity" evidence="9">
    <location>
        <begin position="725"/>
        <end position="737"/>
    </location>
</feature>
<feature type="compositionally biased region" description="Low complexity" evidence="9">
    <location>
        <begin position="539"/>
        <end position="549"/>
    </location>
</feature>
<feature type="transmembrane region" description="Helical" evidence="10">
    <location>
        <begin position="110"/>
        <end position="131"/>
    </location>
</feature>
<keyword evidence="6" id="KW-0406">Ion transport</keyword>
<keyword evidence="4 10" id="KW-0812">Transmembrane</keyword>
<dbReference type="GO" id="GO:0034220">
    <property type="term" value="P:monoatomic ion transmembrane transport"/>
    <property type="evidence" value="ECO:0007669"/>
    <property type="project" value="UniProtKB-KW"/>
</dbReference>
<evidence type="ECO:0000313" key="12">
    <source>
        <dbReference type="Proteomes" id="UP000006906"/>
    </source>
</evidence>
<feature type="region of interest" description="Disordered" evidence="9">
    <location>
        <begin position="535"/>
        <end position="563"/>
    </location>
</feature>
<keyword evidence="7 10" id="KW-0472">Membrane</keyword>
<dbReference type="KEGG" id="cre:CHLRE_03g157050v5"/>
<reference evidence="11 12" key="1">
    <citation type="journal article" date="2007" name="Science">
        <title>The Chlamydomonas genome reveals the evolution of key animal and plant functions.</title>
        <authorList>
            <person name="Merchant S.S."/>
            <person name="Prochnik S.E."/>
            <person name="Vallon O."/>
            <person name="Harris E.H."/>
            <person name="Karpowicz S.J."/>
            <person name="Witman G.B."/>
            <person name="Terry A."/>
            <person name="Salamov A."/>
            <person name="Fritz-Laylin L.K."/>
            <person name="Marechal-Drouard L."/>
            <person name="Marshall W.F."/>
            <person name="Qu L.H."/>
            <person name="Nelson D.R."/>
            <person name="Sanderfoot A.A."/>
            <person name="Spalding M.H."/>
            <person name="Kapitonov V.V."/>
            <person name="Ren Q."/>
            <person name="Ferris P."/>
            <person name="Lindquist E."/>
            <person name="Shapiro H."/>
            <person name="Lucas S.M."/>
            <person name="Grimwood J."/>
            <person name="Schmutz J."/>
            <person name="Cardol P."/>
            <person name="Cerutti H."/>
            <person name="Chanfreau G."/>
            <person name="Chen C.L."/>
            <person name="Cognat V."/>
            <person name="Croft M.T."/>
            <person name="Dent R."/>
            <person name="Dutcher S."/>
            <person name="Fernandez E."/>
            <person name="Fukuzawa H."/>
            <person name="Gonzalez-Ballester D."/>
            <person name="Gonzalez-Halphen D."/>
            <person name="Hallmann A."/>
            <person name="Hanikenne M."/>
            <person name="Hippler M."/>
            <person name="Inwood W."/>
            <person name="Jabbari K."/>
            <person name="Kalanon M."/>
            <person name="Kuras R."/>
            <person name="Lefebvre P.A."/>
            <person name="Lemaire S.D."/>
            <person name="Lobanov A.V."/>
            <person name="Lohr M."/>
            <person name="Manuell A."/>
            <person name="Meier I."/>
            <person name="Mets L."/>
            <person name="Mittag M."/>
            <person name="Mittelmeier T."/>
            <person name="Moroney J.V."/>
            <person name="Moseley J."/>
            <person name="Napoli C."/>
            <person name="Nedelcu A.M."/>
            <person name="Niyogi K."/>
            <person name="Novoselov S.V."/>
            <person name="Paulsen I.T."/>
            <person name="Pazour G."/>
            <person name="Purton S."/>
            <person name="Ral J.P."/>
            <person name="Riano-Pachon D.M."/>
            <person name="Riekhof W."/>
            <person name="Rymarquis L."/>
            <person name="Schroda M."/>
            <person name="Stern D."/>
            <person name="Umen J."/>
            <person name="Willows R."/>
            <person name="Wilson N."/>
            <person name="Zimmer S.L."/>
            <person name="Allmer J."/>
            <person name="Balk J."/>
            <person name="Bisova K."/>
            <person name="Chen C.J."/>
            <person name="Elias M."/>
            <person name="Gendler K."/>
            <person name="Hauser C."/>
            <person name="Lamb M.R."/>
            <person name="Ledford H."/>
            <person name="Long J.C."/>
            <person name="Minagawa J."/>
            <person name="Page M.D."/>
            <person name="Pan J."/>
            <person name="Pootakham W."/>
            <person name="Roje S."/>
            <person name="Rose A."/>
            <person name="Stahlberg E."/>
            <person name="Terauchi A.M."/>
            <person name="Yang P."/>
            <person name="Ball S."/>
            <person name="Bowler C."/>
            <person name="Dieckmann C.L."/>
            <person name="Gladyshev V.N."/>
            <person name="Green P."/>
            <person name="Jorgensen R."/>
            <person name="Mayfield S."/>
            <person name="Mueller-Roeber B."/>
            <person name="Rajamani S."/>
            <person name="Sayre R.T."/>
            <person name="Brokstein P."/>
            <person name="Dubchak I."/>
            <person name="Goodstein D."/>
            <person name="Hornick L."/>
            <person name="Huang Y.W."/>
            <person name="Jhaveri J."/>
            <person name="Luo Y."/>
            <person name="Martinez D."/>
            <person name="Ngau W.C."/>
            <person name="Otillar B."/>
            <person name="Poliakov A."/>
            <person name="Porter A."/>
            <person name="Szajkowski L."/>
            <person name="Werner G."/>
            <person name="Zhou K."/>
            <person name="Grigoriev I.V."/>
            <person name="Rokhsar D.S."/>
            <person name="Grossman A.R."/>
        </authorList>
    </citation>
    <scope>NUCLEOTIDE SEQUENCE [LARGE SCALE GENOMIC DNA]</scope>
    <source>
        <strain evidence="12">CC-503</strain>
    </source>
</reference>
<feature type="region of interest" description="Disordered" evidence="9">
    <location>
        <begin position="1007"/>
        <end position="1031"/>
    </location>
</feature>
<accession>A0A2K3DW36</accession>
<keyword evidence="12" id="KW-1185">Reference proteome</keyword>
<dbReference type="PANTHER" id="PTHR31086">
    <property type="entry name" value="ALUMINUM-ACTIVATED MALATE TRANSPORTER 10"/>
    <property type="match status" value="1"/>
</dbReference>
<feature type="region of interest" description="Disordered" evidence="9">
    <location>
        <begin position="625"/>
        <end position="689"/>
    </location>
</feature>
<feature type="transmembrane region" description="Helical" evidence="10">
    <location>
        <begin position="137"/>
        <end position="156"/>
    </location>
</feature>
<sequence>MVAGQSNGPAAGHHISIIRLKHALAEVEARVRAVDFKVDFTVVPDWQRRATRLSIAVCFFGMLGHSIPFPPEHAALATSFRQSCNWAAITSIVVTAPLIGKVAQVAFDRLLGTAVGGFLGFLCYQIGWALFEQAMAGAFISFGAAVTIWATTFLAFKRSLDQLARFMQLTYCIVAFGAKPDKGALQLALLRVGGIFAGGLFSVLLAVLVLPRSASIESLREMKKALKSLHDLNREVWALSGVTGPGASVKRAHRKHYRHGYAGVQERMEAAAANAHTSGAANGLKSSTSDSALLASTANGGGKSLSRHSASAQFDMSSDYLDLLVQRDEEMESREALVEKLFTTVYTTLAKVDESLAQVKGEIYVWHFYGRYFFLPGVHWFPVKGRWTVPKKDLEDMATCVRRLARMLWTLLLDFEEGFDAEMESVLQTYYPKQLLSELAEYQSRAIADLLQAFPNSTHIEVDNLLTLGQVTDCLMQISDARARQTVFQVKRTRRTLSNAMPSLPPSGANRTGGVFVGGSGVAGGSGSIGGGALGAGAGARSARRSVQGEGSLTDGSSKATGSGNIRAGGIGMLSAAGSGNGKATVGIASVVAAAAVARRISQGSQGPAASPEQDMQLEKMPLLAQQPTSTSPAAVPAGMSSPIPVPPSAARRTTSGSSSGAATSALGTAPSGKSASASQLPGGSASTSVGAGGGMFISRLLSGTPGAHVTLHLPPRRFVQEQQHQLLLQQQQQQQQHPDEQEEEDERAQLLSGAPRSESAAAGSGADANWTAAAPASASATAAMVAAPAPALVDRSDSFDIFGGADFSFAPLQQPALADTASAQLQSPAARNGSGQSAATYSVTENTESAQPGALAQLPTLAPGIFPDLAPAGALEPRASAQVGQGLPQPPRAPLPPAPSPPPPLGEEQSGSVSSVAPGSDTASGGLPPRPPAQRTPSNSGGPPAAAASGAATISAPRSLPTIQSGSDLTALDAALTSTGADAGGTGTSDVGSPFAVMSRFARFSATGQDPSQSVFSRPSTDSNYSQRRSVNESMGAGMGTAAGVGVGGSALAGGTPAAAQSVPPAAGAAPATGFTSSVFVTSAAATATAATIASGGVAAPAAASGTAAAVDPAAALGSGGAAAAAAAAATAGAGFLGQEFTEEMLANLTRGMSGLEASTLVVEPVTFPPTEEGYLSQVRWNTFQFIMDEILEELEEAFYACSLVLRKLPYPIGK</sequence>
<feature type="compositionally biased region" description="Low complexity" evidence="9">
    <location>
        <begin position="938"/>
        <end position="958"/>
    </location>
</feature>
<dbReference type="GO" id="GO:0016020">
    <property type="term" value="C:membrane"/>
    <property type="evidence" value="ECO:0007669"/>
    <property type="project" value="UniProtKB-SubCell"/>
</dbReference>
<organism evidence="11 12">
    <name type="scientific">Chlamydomonas reinhardtii</name>
    <name type="common">Chlamydomonas smithii</name>
    <dbReference type="NCBI Taxonomy" id="3055"/>
    <lineage>
        <taxon>Eukaryota</taxon>
        <taxon>Viridiplantae</taxon>
        <taxon>Chlorophyta</taxon>
        <taxon>core chlorophytes</taxon>
        <taxon>Chlorophyceae</taxon>
        <taxon>CS clade</taxon>
        <taxon>Chlamydomonadales</taxon>
        <taxon>Chlamydomonadaceae</taxon>
        <taxon>Chlamydomonas</taxon>
    </lineage>
</organism>
<dbReference type="InParanoid" id="A0A2K3DW36"/>
<evidence type="ECO:0000256" key="7">
    <source>
        <dbReference type="ARBA" id="ARBA00023136"/>
    </source>
</evidence>
<comment type="similarity">
    <text evidence="2">Belongs to the aromatic acid exporter (TC 2.A.85) family.</text>
</comment>
<feature type="compositionally biased region" description="Low complexity" evidence="9">
    <location>
        <begin position="750"/>
        <end position="768"/>
    </location>
</feature>
<dbReference type="Proteomes" id="UP000006906">
    <property type="component" value="Chromosome 3"/>
</dbReference>
<dbReference type="RefSeq" id="XP_042925746.1">
    <property type="nucleotide sequence ID" value="XM_043060617.1"/>
</dbReference>
<feature type="compositionally biased region" description="Polar residues" evidence="9">
    <location>
        <begin position="822"/>
        <end position="851"/>
    </location>
</feature>
<dbReference type="Gramene" id="PNW84745">
    <property type="protein sequence ID" value="PNW84745"/>
    <property type="gene ID" value="CHLRE_03g157050v5"/>
</dbReference>
<dbReference type="STRING" id="3055.A0A2K3DW36"/>
<evidence type="ECO:0000256" key="4">
    <source>
        <dbReference type="ARBA" id="ARBA00022692"/>
    </source>
</evidence>
<evidence type="ECO:0000256" key="9">
    <source>
        <dbReference type="SAM" id="MobiDB-lite"/>
    </source>
</evidence>
<feature type="compositionally biased region" description="Low complexity" evidence="9">
    <location>
        <begin position="649"/>
        <end position="673"/>
    </location>
</feature>
<evidence type="ECO:0000256" key="10">
    <source>
        <dbReference type="SAM" id="Phobius"/>
    </source>
</evidence>
<dbReference type="AlphaFoldDB" id="A0A2K3DW36"/>
<feature type="region of interest" description="Disordered" evidence="9">
    <location>
        <begin position="725"/>
        <end position="768"/>
    </location>
</feature>
<gene>
    <name evidence="11" type="ORF">CHLRE_03g157050v5</name>
</gene>
<evidence type="ECO:0000256" key="5">
    <source>
        <dbReference type="ARBA" id="ARBA00022989"/>
    </source>
</evidence>
<keyword evidence="8" id="KW-0407">Ion channel</keyword>
<protein>
    <submittedName>
        <fullName evidence="11">Uncharacterized protein</fullName>
    </submittedName>
</protein>
<feature type="compositionally biased region" description="Pro residues" evidence="9">
    <location>
        <begin position="889"/>
        <end position="906"/>
    </location>
</feature>